<dbReference type="EC" id="2.7.13.3" evidence="2"/>
<accession>A0A660KZD9</accession>
<dbReference type="EMBL" id="RBIJ01000005">
    <property type="protein sequence ID" value="RKQ83873.1"/>
    <property type="molecule type" value="Genomic_DNA"/>
</dbReference>
<gene>
    <name evidence="5" type="ORF">C7438_1533</name>
</gene>
<keyword evidence="3" id="KW-0418">Kinase</keyword>
<dbReference type="AlphaFoldDB" id="A0A660KZD9"/>
<evidence type="ECO:0000256" key="4">
    <source>
        <dbReference type="ARBA" id="ARBA00023012"/>
    </source>
</evidence>
<evidence type="ECO:0000256" key="3">
    <source>
        <dbReference type="ARBA" id="ARBA00022777"/>
    </source>
</evidence>
<evidence type="ECO:0000313" key="6">
    <source>
        <dbReference type="Proteomes" id="UP000267019"/>
    </source>
</evidence>
<dbReference type="Proteomes" id="UP000267019">
    <property type="component" value="Unassembled WGS sequence"/>
</dbReference>
<keyword evidence="4" id="KW-0902">Two-component regulatory system</keyword>
<name>A0A660KZD9_9BACL</name>
<proteinExistence type="predicted"/>
<comment type="catalytic activity">
    <reaction evidence="1">
        <text>ATP + protein L-histidine = ADP + protein N-phospho-L-histidine.</text>
        <dbReference type="EC" id="2.7.13.3"/>
    </reaction>
</comment>
<dbReference type="InterPro" id="IPR036097">
    <property type="entry name" value="HisK_dim/P_sf"/>
</dbReference>
<keyword evidence="6" id="KW-1185">Reference proteome</keyword>
<dbReference type="CDD" id="cd00082">
    <property type="entry name" value="HisKA"/>
    <property type="match status" value="1"/>
</dbReference>
<sequence>MPSFFPPKDEASSGFPIPYLDLWRGFFERGEERFPRAEVRDLWLAYRDSNLSPYREPEIWTVPEGGEGQKECRRVVESLVRELVRAGEAGFLLACVEATGVASATAADPEGTTFSERPFEIRPGTVLAFPPYPPTAYALVRRGGAATWLVGAEHPHVAWHRSTSLAVSLPGSAHRTLVAFFRGYPPVRRIATAILAALPRLSPSGSSEPQPRPQSSPFTALRPLFSFLAHEIFNPLTHIRGFLELHAKGGEREALLRDATHIERTLRAFLLLSDPQGKEGESVVDFRVLLRTAVDQAARISPLAVALPQKPLLVRGDPLRLEIGLHLALTWLQMLGDPFPSLVSGTKEEEAFLRLGGTGPVPRSAPPGESTLGQGLEAEEVLFALATRLLSEGGARVDPPEAEGEGWRVTVRFPLAQKANP</sequence>
<evidence type="ECO:0000256" key="1">
    <source>
        <dbReference type="ARBA" id="ARBA00000085"/>
    </source>
</evidence>
<keyword evidence="3" id="KW-0808">Transferase</keyword>
<evidence type="ECO:0000313" key="5">
    <source>
        <dbReference type="EMBL" id="RKQ83873.1"/>
    </source>
</evidence>
<organism evidence="5 6">
    <name type="scientific">Brockia lithotrophica</name>
    <dbReference type="NCBI Taxonomy" id="933949"/>
    <lineage>
        <taxon>Bacteria</taxon>
        <taxon>Bacillati</taxon>
        <taxon>Bacillota</taxon>
        <taxon>Bacilli</taxon>
        <taxon>Bacillales</taxon>
        <taxon>Bacillales Family X. Incertae Sedis</taxon>
        <taxon>Brockia</taxon>
    </lineage>
</organism>
<comment type="caution">
    <text evidence="5">The sequence shown here is derived from an EMBL/GenBank/DDBJ whole genome shotgun (WGS) entry which is preliminary data.</text>
</comment>
<dbReference type="SUPFAM" id="SSF47384">
    <property type="entry name" value="Homodimeric domain of signal transducing histidine kinase"/>
    <property type="match status" value="1"/>
</dbReference>
<protein>
    <recommendedName>
        <fullName evidence="2">histidine kinase</fullName>
        <ecNumber evidence="2">2.7.13.3</ecNumber>
    </recommendedName>
</protein>
<dbReference type="OrthoDB" id="10021102at2"/>
<dbReference type="RefSeq" id="WP_121444776.1">
    <property type="nucleotide sequence ID" value="NZ_RBIJ01000005.1"/>
</dbReference>
<reference evidence="5 6" key="1">
    <citation type="submission" date="2018-10" db="EMBL/GenBank/DDBJ databases">
        <title>Genomic Encyclopedia of Type Strains, Phase IV (KMG-IV): sequencing the most valuable type-strain genomes for metagenomic binning, comparative biology and taxonomic classification.</title>
        <authorList>
            <person name="Goeker M."/>
        </authorList>
    </citation>
    <scope>NUCLEOTIDE SEQUENCE [LARGE SCALE GENOMIC DNA]</scope>
    <source>
        <strain evidence="5 6">DSM 22653</strain>
    </source>
</reference>
<dbReference type="GO" id="GO:0000155">
    <property type="term" value="F:phosphorelay sensor kinase activity"/>
    <property type="evidence" value="ECO:0007669"/>
    <property type="project" value="InterPro"/>
</dbReference>
<evidence type="ECO:0000256" key="2">
    <source>
        <dbReference type="ARBA" id="ARBA00012438"/>
    </source>
</evidence>
<dbReference type="InterPro" id="IPR003661">
    <property type="entry name" value="HisK_dim/P_dom"/>
</dbReference>